<dbReference type="EMBL" id="NQVE01000161">
    <property type="protein sequence ID" value="RAL43060.1"/>
    <property type="molecule type" value="Genomic_DNA"/>
</dbReference>
<evidence type="ECO:0000256" key="5">
    <source>
        <dbReference type="ARBA" id="ARBA00023136"/>
    </source>
</evidence>
<dbReference type="Pfam" id="PF02453">
    <property type="entry name" value="Reticulon"/>
    <property type="match status" value="1"/>
</dbReference>
<keyword evidence="5 6" id="KW-0472">Membrane</keyword>
<comment type="subcellular location">
    <subcellularLocation>
        <location evidence="1 6">Endoplasmic reticulum membrane</location>
        <topology evidence="1 6">Multi-pass membrane protein</topology>
    </subcellularLocation>
</comment>
<dbReference type="GO" id="GO:0009617">
    <property type="term" value="P:response to bacterium"/>
    <property type="evidence" value="ECO:0007669"/>
    <property type="project" value="InterPro"/>
</dbReference>
<evidence type="ECO:0000256" key="4">
    <source>
        <dbReference type="ARBA" id="ARBA00022989"/>
    </source>
</evidence>
<dbReference type="GO" id="GO:0005789">
    <property type="term" value="C:endoplasmic reticulum membrane"/>
    <property type="evidence" value="ECO:0007669"/>
    <property type="project" value="UniProtKB-SubCell"/>
</dbReference>
<evidence type="ECO:0000256" key="1">
    <source>
        <dbReference type="ARBA" id="ARBA00004477"/>
    </source>
</evidence>
<dbReference type="PROSITE" id="PS50845">
    <property type="entry name" value="RETICULON"/>
    <property type="match status" value="1"/>
</dbReference>
<dbReference type="AlphaFoldDB" id="A0A328DCV4"/>
<evidence type="ECO:0000256" key="6">
    <source>
        <dbReference type="RuleBase" id="RU363132"/>
    </source>
</evidence>
<keyword evidence="4 6" id="KW-1133">Transmembrane helix</keyword>
<evidence type="ECO:0000256" key="3">
    <source>
        <dbReference type="ARBA" id="ARBA00022824"/>
    </source>
</evidence>
<sequence length="214" mass="24155">MNPSSSSSRVRLPSPPLHSRSKRVLGGGNVADLLLWKNKQVSAAMVIGVTLVWFLLEVEEFTVVSLLSYLSIFAMSLLFLWSTASSLFDIWSPPDLEDVAIPESTIKWLFGKLNKFLLTFYEVASGKDLRKFILAISVLWILSVIGNYFNFLNLVYTGFICLATIPAIYERYESDVNRLASKGYEDFKVLYEKSGLKAQFDKIPKRPLKQGKIA</sequence>
<reference evidence="8 9" key="1">
    <citation type="submission" date="2018-06" db="EMBL/GenBank/DDBJ databases">
        <title>The Genome of Cuscuta australis (Dodder) Provides Insight into the Evolution of Plant Parasitism.</title>
        <authorList>
            <person name="Liu H."/>
        </authorList>
    </citation>
    <scope>NUCLEOTIDE SEQUENCE [LARGE SCALE GENOMIC DNA]</scope>
    <source>
        <strain evidence="9">cv. Yunnan</strain>
        <tissue evidence="8">Vines</tissue>
    </source>
</reference>
<name>A0A328DCV4_9ASTE</name>
<gene>
    <name evidence="8" type="ORF">DM860_009842</name>
</gene>
<feature type="transmembrane region" description="Helical" evidence="6">
    <location>
        <begin position="41"/>
        <end position="56"/>
    </location>
</feature>
<organism evidence="8 9">
    <name type="scientific">Cuscuta australis</name>
    <dbReference type="NCBI Taxonomy" id="267555"/>
    <lineage>
        <taxon>Eukaryota</taxon>
        <taxon>Viridiplantae</taxon>
        <taxon>Streptophyta</taxon>
        <taxon>Embryophyta</taxon>
        <taxon>Tracheophyta</taxon>
        <taxon>Spermatophyta</taxon>
        <taxon>Magnoliopsida</taxon>
        <taxon>eudicotyledons</taxon>
        <taxon>Gunneridae</taxon>
        <taxon>Pentapetalae</taxon>
        <taxon>asterids</taxon>
        <taxon>lamiids</taxon>
        <taxon>Solanales</taxon>
        <taxon>Convolvulaceae</taxon>
        <taxon>Cuscuteae</taxon>
        <taxon>Cuscuta</taxon>
        <taxon>Cuscuta subgen. Grammica</taxon>
        <taxon>Cuscuta sect. Cleistogrammica</taxon>
    </lineage>
</organism>
<dbReference type="PANTHER" id="PTHR10994:SF157">
    <property type="entry name" value="RETICULON-LIKE PROTEIN B14"/>
    <property type="match status" value="1"/>
</dbReference>
<keyword evidence="3 6" id="KW-0256">Endoplasmic reticulum</keyword>
<evidence type="ECO:0000313" key="8">
    <source>
        <dbReference type="EMBL" id="RAL43060.1"/>
    </source>
</evidence>
<dbReference type="InterPro" id="IPR045064">
    <property type="entry name" value="Reticulon-like"/>
</dbReference>
<keyword evidence="2 6" id="KW-0812">Transmembrane</keyword>
<accession>A0A328DCV4</accession>
<protein>
    <recommendedName>
        <fullName evidence="6">Reticulon-like protein</fullName>
    </recommendedName>
</protein>
<evidence type="ECO:0000313" key="9">
    <source>
        <dbReference type="Proteomes" id="UP000249390"/>
    </source>
</evidence>
<dbReference type="PANTHER" id="PTHR10994">
    <property type="entry name" value="RETICULON"/>
    <property type="match status" value="1"/>
</dbReference>
<comment type="caution">
    <text evidence="8">The sequence shown here is derived from an EMBL/GenBank/DDBJ whole genome shotgun (WGS) entry which is preliminary data.</text>
</comment>
<feature type="transmembrane region" description="Helical" evidence="6">
    <location>
        <begin position="62"/>
        <end position="81"/>
    </location>
</feature>
<dbReference type="InterPro" id="IPR003388">
    <property type="entry name" value="Reticulon"/>
</dbReference>
<dbReference type="Proteomes" id="UP000249390">
    <property type="component" value="Unassembled WGS sequence"/>
</dbReference>
<feature type="domain" description="Reticulon" evidence="7">
    <location>
        <begin position="30"/>
        <end position="203"/>
    </location>
</feature>
<proteinExistence type="predicted"/>
<evidence type="ECO:0000256" key="2">
    <source>
        <dbReference type="ARBA" id="ARBA00022692"/>
    </source>
</evidence>
<feature type="transmembrane region" description="Helical" evidence="6">
    <location>
        <begin position="132"/>
        <end position="149"/>
    </location>
</feature>
<keyword evidence="9" id="KW-1185">Reference proteome</keyword>
<evidence type="ECO:0000259" key="7">
    <source>
        <dbReference type="PROSITE" id="PS50845"/>
    </source>
</evidence>